<dbReference type="Gene3D" id="3.30.1540.10">
    <property type="entry name" value="formyl-coa transferase, domain 3"/>
    <property type="match status" value="1"/>
</dbReference>
<dbReference type="EMBL" id="JAXOFX010000010">
    <property type="protein sequence ID" value="MDZ5473014.1"/>
    <property type="molecule type" value="Genomic_DNA"/>
</dbReference>
<dbReference type="Proteomes" id="UP001290455">
    <property type="component" value="Unassembled WGS sequence"/>
</dbReference>
<dbReference type="InterPro" id="IPR003673">
    <property type="entry name" value="CoA-Trfase_fam_III"/>
</dbReference>
<dbReference type="PANTHER" id="PTHR48228:SF5">
    <property type="entry name" value="ALPHA-METHYLACYL-COA RACEMASE"/>
    <property type="match status" value="1"/>
</dbReference>
<dbReference type="SUPFAM" id="SSF89796">
    <property type="entry name" value="CoA-transferase family III (CaiB/BaiF)"/>
    <property type="match status" value="1"/>
</dbReference>
<protein>
    <submittedName>
        <fullName evidence="1">CaiB/BaiF CoA-transferase family protein</fullName>
    </submittedName>
</protein>
<name>A0ABU5J0T3_9BACI</name>
<evidence type="ECO:0000313" key="2">
    <source>
        <dbReference type="Proteomes" id="UP001290455"/>
    </source>
</evidence>
<gene>
    <name evidence="1" type="ORF">SM124_14950</name>
</gene>
<dbReference type="Gene3D" id="3.40.50.10540">
    <property type="entry name" value="Crotonobetainyl-coa:carnitine coa-transferase, domain 1"/>
    <property type="match status" value="1"/>
</dbReference>
<dbReference type="InterPro" id="IPR050509">
    <property type="entry name" value="CoA-transferase_III"/>
</dbReference>
<keyword evidence="2" id="KW-1185">Reference proteome</keyword>
<dbReference type="Pfam" id="PF02515">
    <property type="entry name" value="CoA_transf_3"/>
    <property type="match status" value="1"/>
</dbReference>
<proteinExistence type="predicted"/>
<dbReference type="InterPro" id="IPR044855">
    <property type="entry name" value="CoA-Trfase_III_dom3_sf"/>
</dbReference>
<dbReference type="InterPro" id="IPR023606">
    <property type="entry name" value="CoA-Trfase_III_dom_1_sf"/>
</dbReference>
<dbReference type="RefSeq" id="WP_322447315.1">
    <property type="nucleotide sequence ID" value="NZ_JAXOFX010000010.1"/>
</dbReference>
<dbReference type="PANTHER" id="PTHR48228">
    <property type="entry name" value="SUCCINYL-COA--D-CITRAMALATE COA-TRANSFERASE"/>
    <property type="match status" value="1"/>
</dbReference>
<evidence type="ECO:0000313" key="1">
    <source>
        <dbReference type="EMBL" id="MDZ5473014.1"/>
    </source>
</evidence>
<sequence>MLNGIRIIDFSNYLPGPFASMRLADLGAEVIKVEPLEGDPARVTGAKKNGTGLVYLANNRNKKSITLNLKEPEGKDIALQLISKADVVLESFRPGVMSKLGLGFHEAKEVNPNIVYCSITGYGNENKLGSHDLNYMAVSGVLAQLKDMNGRPVHPSITLADFYGGIAASEKILAGLVSRGKTGEGSYHCISIADVMVSLMGNHLLYEQATGYPSGVSVLNGEVVCYGLYETSDNRYVSLGALEKKFWTYFCLAVEREDLIEHHFSKTEESTSIYEEVKSLFKSKTLSEWIDFSMKVDCCLAPVLETNELKEFPMFMSHLFENGNGDRQVKMYSGFELPLSNLPPEKGEHSEEILTSILGASEDQLTQWKNKGIF</sequence>
<comment type="caution">
    <text evidence="1">The sequence shown here is derived from an EMBL/GenBank/DDBJ whole genome shotgun (WGS) entry which is preliminary data.</text>
</comment>
<organism evidence="1 2">
    <name type="scientific">Robertmurraya mangrovi</name>
    <dbReference type="NCBI Taxonomy" id="3098077"/>
    <lineage>
        <taxon>Bacteria</taxon>
        <taxon>Bacillati</taxon>
        <taxon>Bacillota</taxon>
        <taxon>Bacilli</taxon>
        <taxon>Bacillales</taxon>
        <taxon>Bacillaceae</taxon>
        <taxon>Robertmurraya</taxon>
    </lineage>
</organism>
<reference evidence="1 2" key="1">
    <citation type="submission" date="2023-11" db="EMBL/GenBank/DDBJ databases">
        <title>Bacillus jintuensis, isolated from a mudflat on the Beibu Gulf coast.</title>
        <authorList>
            <person name="Li M."/>
        </authorList>
    </citation>
    <scope>NUCLEOTIDE SEQUENCE [LARGE SCALE GENOMIC DNA]</scope>
    <source>
        <strain evidence="1 2">31A1R</strain>
    </source>
</reference>
<accession>A0ABU5J0T3</accession>